<dbReference type="InterPro" id="IPR039590">
    <property type="entry name" value="Dppa2/4"/>
</dbReference>
<evidence type="ECO:0000256" key="3">
    <source>
        <dbReference type="ARBA" id="ARBA00023163"/>
    </source>
</evidence>
<dbReference type="AlphaFoldDB" id="A0A1S3AQI5"/>
<keyword evidence="8" id="KW-1185">Reference proteome</keyword>
<keyword evidence="4" id="KW-0539">Nucleus</keyword>
<dbReference type="GO" id="GO:0048731">
    <property type="term" value="P:system development"/>
    <property type="evidence" value="ECO:0007669"/>
    <property type="project" value="TreeGrafter"/>
</dbReference>
<evidence type="ECO:0000259" key="6">
    <source>
        <dbReference type="Pfam" id="PF14047"/>
    </source>
</evidence>
<feature type="domain" description="Developmental pluripotency-associated protein 2/4 C-terminal" evidence="6">
    <location>
        <begin position="201"/>
        <end position="267"/>
    </location>
</feature>
<dbReference type="GeneID" id="103127829"/>
<feature type="region of interest" description="Disordered" evidence="5">
    <location>
        <begin position="274"/>
        <end position="301"/>
    </location>
</feature>
<organism evidence="8 9">
    <name type="scientific">Erinaceus europaeus</name>
    <name type="common">Western European hedgehog</name>
    <dbReference type="NCBI Taxonomy" id="9365"/>
    <lineage>
        <taxon>Eukaryota</taxon>
        <taxon>Metazoa</taxon>
        <taxon>Chordata</taxon>
        <taxon>Craniata</taxon>
        <taxon>Vertebrata</taxon>
        <taxon>Euteleostomi</taxon>
        <taxon>Mammalia</taxon>
        <taxon>Eutheria</taxon>
        <taxon>Laurasiatheria</taxon>
        <taxon>Eulipotyphla</taxon>
        <taxon>Erinaceidae</taxon>
        <taxon>Erinaceinae</taxon>
        <taxon>Erinaceus</taxon>
    </lineage>
</organism>
<dbReference type="Proteomes" id="UP001652624">
    <property type="component" value="Chromosome 9"/>
</dbReference>
<dbReference type="GO" id="GO:0005634">
    <property type="term" value="C:nucleus"/>
    <property type="evidence" value="ECO:0007669"/>
    <property type="project" value="UniProtKB-SubCell"/>
</dbReference>
<dbReference type="OrthoDB" id="5964929at2759"/>
<dbReference type="RefSeq" id="XP_007538783.1">
    <property type="nucleotide sequence ID" value="XM_007538721.2"/>
</dbReference>
<dbReference type="PANTHER" id="PTHR16073:SF10">
    <property type="entry name" value="DEVELOPMENTAL PLURIPOTENCY-ASSOCIATED PROTEIN 2"/>
    <property type="match status" value="1"/>
</dbReference>
<dbReference type="InterPro" id="IPR025892">
    <property type="entry name" value="Dppa2/4_central_dom"/>
</dbReference>
<comment type="subcellular location">
    <subcellularLocation>
        <location evidence="1">Nucleus</location>
    </subcellularLocation>
</comment>
<evidence type="ECO:0000256" key="1">
    <source>
        <dbReference type="ARBA" id="ARBA00004123"/>
    </source>
</evidence>
<proteinExistence type="predicted"/>
<evidence type="ECO:0000256" key="4">
    <source>
        <dbReference type="ARBA" id="ARBA00023242"/>
    </source>
</evidence>
<dbReference type="GO" id="GO:0003682">
    <property type="term" value="F:chromatin binding"/>
    <property type="evidence" value="ECO:0007669"/>
    <property type="project" value="InterPro"/>
</dbReference>
<keyword evidence="3" id="KW-0804">Transcription</keyword>
<evidence type="ECO:0000256" key="5">
    <source>
        <dbReference type="SAM" id="MobiDB-lite"/>
    </source>
</evidence>
<gene>
    <name evidence="9" type="primary">DPPA2</name>
</gene>
<evidence type="ECO:0000259" key="7">
    <source>
        <dbReference type="Pfam" id="PF14049"/>
    </source>
</evidence>
<feature type="region of interest" description="Disordered" evidence="5">
    <location>
        <begin position="114"/>
        <end position="136"/>
    </location>
</feature>
<sequence>MAYSNYENNEKNSFEQNIGEENVILTLVPVNEEPIEEYEIETTISSTAEVKPRRRRAPPILPLPTTLPPINEVHRDTLRNWCQQCKLSTDGQKIAVYQRLQKYAFFDSSQSVSEIPETTRMRPRPRSRKHTTEDKKARIRKSCQMNEKKRDTSNIVEVTSTAQEAMLAAWGRITARASQPKATLSHPVPSSVETFLPQATGIRWCIVHGRPLSADTEGWVRLQFHVGQVWVPNTPRRMIPLFLLPACTFSTPDLEDNLLCPECVKRNKKMMRRLITGKKEKQPDSNTPTPFLDDEEMSESP</sequence>
<accession>A0A1S3AQI5</accession>
<keyword evidence="2" id="KW-0805">Transcription regulation</keyword>
<dbReference type="STRING" id="9365.ENSEEUP00000008138"/>
<evidence type="ECO:0000313" key="9">
    <source>
        <dbReference type="RefSeq" id="XP_007538783.1"/>
    </source>
</evidence>
<dbReference type="InterPro" id="IPR025891">
    <property type="entry name" value="Dppa2/4_C_dom"/>
</dbReference>
<dbReference type="CTD" id="151871"/>
<dbReference type="InParanoid" id="A0A1S3AQI5"/>
<reference evidence="9" key="1">
    <citation type="submission" date="2025-08" db="UniProtKB">
        <authorList>
            <consortium name="RefSeq"/>
        </authorList>
    </citation>
    <scope>IDENTIFICATION</scope>
</reference>
<evidence type="ECO:0000256" key="2">
    <source>
        <dbReference type="ARBA" id="ARBA00023015"/>
    </source>
</evidence>
<feature type="domain" description="Developmental pluripotency-associated protein 2/4 central" evidence="7">
    <location>
        <begin position="111"/>
        <end position="196"/>
    </location>
</feature>
<name>A0A1S3AQI5_ERIEU</name>
<dbReference type="eggNOG" id="ENOG502RVK6">
    <property type="taxonomic scope" value="Eukaryota"/>
</dbReference>
<dbReference type="FunCoup" id="A0A1S3AQI5">
    <property type="interactions" value="1"/>
</dbReference>
<protein>
    <submittedName>
        <fullName evidence="9">Developmental pluripotency-associated protein 2</fullName>
    </submittedName>
</protein>
<feature type="compositionally biased region" description="Acidic residues" evidence="5">
    <location>
        <begin position="292"/>
        <end position="301"/>
    </location>
</feature>
<dbReference type="Pfam" id="PF14047">
    <property type="entry name" value="DCR"/>
    <property type="match status" value="1"/>
</dbReference>
<dbReference type="PANTHER" id="PTHR16073">
    <property type="entry name" value="DCR DOMAIN-CONTAINING PROTEIN"/>
    <property type="match status" value="1"/>
</dbReference>
<evidence type="ECO:0000313" key="8">
    <source>
        <dbReference type="Proteomes" id="UP001652624"/>
    </source>
</evidence>
<dbReference type="Pfam" id="PF14049">
    <property type="entry name" value="Dppa2_A"/>
    <property type="match status" value="1"/>
</dbReference>